<dbReference type="InterPro" id="IPR008560">
    <property type="entry name" value="DUF842_euk"/>
</dbReference>
<evidence type="ECO:0000256" key="1">
    <source>
        <dbReference type="ARBA" id="ARBA00009952"/>
    </source>
</evidence>
<accession>A0A2K5HIG8</accession>
<dbReference type="AlphaFoldDB" id="A0A2K5HIG8"/>
<reference evidence="3" key="2">
    <citation type="submission" date="2025-09" db="UniProtKB">
        <authorList>
            <consortium name="Ensembl"/>
        </authorList>
    </citation>
    <scope>IDENTIFICATION</scope>
</reference>
<dbReference type="Proteomes" id="UP000233080">
    <property type="component" value="Unassembled WGS sequence"/>
</dbReference>
<dbReference type="OMA" id="CVDRCQI"/>
<dbReference type="Pfam" id="PF05811">
    <property type="entry name" value="DUF842"/>
    <property type="match status" value="1"/>
</dbReference>
<dbReference type="PANTHER" id="PTHR21096">
    <property type="entry name" value="PROTEIN FAM136A"/>
    <property type="match status" value="1"/>
</dbReference>
<comment type="similarity">
    <text evidence="1">Belongs to the FAM136 family.</text>
</comment>
<sequence>VVELQQLQVQEVVDSTVKSLERENMQKTQGLMFRCSASYCEDSQAFTQQVNQCIECCHVPLAQVQALVTNELEKFQDHLARFKDSIDAGGKELQVKQQLDACVTKCVDDHMHLIPTMTKKMKEAFLSIGK</sequence>
<dbReference type="GO" id="GO:0005737">
    <property type="term" value="C:cytoplasm"/>
    <property type="evidence" value="ECO:0007669"/>
    <property type="project" value="TreeGrafter"/>
</dbReference>
<dbReference type="Ensembl" id="ENSCANT00000016345.1">
    <property type="protein sequence ID" value="ENSCANP00000004131.1"/>
    <property type="gene ID" value="ENSCANG00000014663.1"/>
</dbReference>
<evidence type="ECO:0000313" key="4">
    <source>
        <dbReference type="Proteomes" id="UP000233080"/>
    </source>
</evidence>
<proteinExistence type="inferred from homology"/>
<evidence type="ECO:0000256" key="2">
    <source>
        <dbReference type="ARBA" id="ARBA00017657"/>
    </source>
</evidence>
<keyword evidence="4" id="KW-1185">Reference proteome</keyword>
<protein>
    <recommendedName>
        <fullName evidence="2">Protein FAM136A</fullName>
    </recommendedName>
</protein>
<organism evidence="3 4">
    <name type="scientific">Colobus angolensis palliatus</name>
    <name type="common">Peters' Angolan colobus</name>
    <dbReference type="NCBI Taxonomy" id="336983"/>
    <lineage>
        <taxon>Eukaryota</taxon>
        <taxon>Metazoa</taxon>
        <taxon>Chordata</taxon>
        <taxon>Craniata</taxon>
        <taxon>Vertebrata</taxon>
        <taxon>Euteleostomi</taxon>
        <taxon>Mammalia</taxon>
        <taxon>Eutheria</taxon>
        <taxon>Euarchontoglires</taxon>
        <taxon>Primates</taxon>
        <taxon>Haplorrhini</taxon>
        <taxon>Catarrhini</taxon>
        <taxon>Cercopithecidae</taxon>
        <taxon>Colobinae</taxon>
        <taxon>Colobus</taxon>
    </lineage>
</organism>
<evidence type="ECO:0000313" key="3">
    <source>
        <dbReference type="Ensembl" id="ENSCANP00000004131.1"/>
    </source>
</evidence>
<reference evidence="3" key="1">
    <citation type="submission" date="2025-08" db="UniProtKB">
        <authorList>
            <consortium name="Ensembl"/>
        </authorList>
    </citation>
    <scope>IDENTIFICATION</scope>
</reference>
<name>A0A2K5HIG8_COLAP</name>
<dbReference type="PANTHER" id="PTHR21096:SF0">
    <property type="entry name" value="PROTEIN FAM136A"/>
    <property type="match status" value="1"/>
</dbReference>